<dbReference type="VEuPathDB" id="VectorBase:AMIN010453"/>
<feature type="chain" id="PRO_5008141446" description="Leucine rich immune protein (Coil-less)" evidence="3">
    <location>
        <begin position="21"/>
        <end position="433"/>
    </location>
</feature>
<dbReference type="InterPro" id="IPR001611">
    <property type="entry name" value="Leu-rich_rpt"/>
</dbReference>
<dbReference type="AlphaFoldDB" id="A0A182WJ99"/>
<keyword evidence="5" id="KW-1185">Reference proteome</keyword>
<dbReference type="SUPFAM" id="SSF52058">
    <property type="entry name" value="L domain-like"/>
    <property type="match status" value="1"/>
</dbReference>
<feature type="signal peptide" evidence="3">
    <location>
        <begin position="1"/>
        <end position="20"/>
    </location>
</feature>
<dbReference type="GO" id="GO:0005615">
    <property type="term" value="C:extracellular space"/>
    <property type="evidence" value="ECO:0007669"/>
    <property type="project" value="TreeGrafter"/>
</dbReference>
<evidence type="ECO:0008006" key="6">
    <source>
        <dbReference type="Google" id="ProtNLM"/>
    </source>
</evidence>
<dbReference type="InterPro" id="IPR032675">
    <property type="entry name" value="LRR_dom_sf"/>
</dbReference>
<proteinExistence type="predicted"/>
<keyword evidence="2" id="KW-0677">Repeat</keyword>
<evidence type="ECO:0000256" key="2">
    <source>
        <dbReference type="ARBA" id="ARBA00022737"/>
    </source>
</evidence>
<dbReference type="SMART" id="SM00369">
    <property type="entry name" value="LRR_TYP"/>
    <property type="match status" value="4"/>
</dbReference>
<dbReference type="InterPro" id="IPR050333">
    <property type="entry name" value="SLRP"/>
</dbReference>
<reference evidence="5" key="1">
    <citation type="submission" date="2013-03" db="EMBL/GenBank/DDBJ databases">
        <title>The Genome Sequence of Anopheles minimus MINIMUS1.</title>
        <authorList>
            <consortium name="The Broad Institute Genomics Platform"/>
            <person name="Neafsey D.E."/>
            <person name="Walton C."/>
            <person name="Walker B."/>
            <person name="Young S.K."/>
            <person name="Zeng Q."/>
            <person name="Gargeya S."/>
            <person name="Fitzgerald M."/>
            <person name="Haas B."/>
            <person name="Abouelleil A."/>
            <person name="Allen A.W."/>
            <person name="Alvarado L."/>
            <person name="Arachchi H.M."/>
            <person name="Berlin A.M."/>
            <person name="Chapman S.B."/>
            <person name="Gainer-Dewar J."/>
            <person name="Goldberg J."/>
            <person name="Griggs A."/>
            <person name="Gujja S."/>
            <person name="Hansen M."/>
            <person name="Howarth C."/>
            <person name="Imamovic A."/>
            <person name="Ireland A."/>
            <person name="Larimer J."/>
            <person name="McCowan C."/>
            <person name="Murphy C."/>
            <person name="Pearson M."/>
            <person name="Poon T.W."/>
            <person name="Priest M."/>
            <person name="Roberts A."/>
            <person name="Saif S."/>
            <person name="Shea T."/>
            <person name="Sisk P."/>
            <person name="Sykes S."/>
            <person name="Wortman J."/>
            <person name="Nusbaum C."/>
            <person name="Birren B."/>
        </authorList>
    </citation>
    <scope>NUCLEOTIDE SEQUENCE [LARGE SCALE GENOMIC DNA]</scope>
    <source>
        <strain evidence="5">MINIMUS1</strain>
    </source>
</reference>
<dbReference type="PROSITE" id="PS51450">
    <property type="entry name" value="LRR"/>
    <property type="match status" value="1"/>
</dbReference>
<dbReference type="PANTHER" id="PTHR45712:SF22">
    <property type="entry name" value="INSULIN-LIKE GROWTH FACTOR-BINDING PROTEIN COMPLEX ACID LABILE SUBUNIT"/>
    <property type="match status" value="1"/>
</dbReference>
<evidence type="ECO:0000313" key="4">
    <source>
        <dbReference type="EnsemblMetazoa" id="AMIN010453-PA"/>
    </source>
</evidence>
<protein>
    <recommendedName>
        <fullName evidence="6">Leucine rich immune protein (Coil-less)</fullName>
    </recommendedName>
</protein>
<dbReference type="EnsemblMetazoa" id="AMIN010453-RA">
    <property type="protein sequence ID" value="AMIN010453-PA"/>
    <property type="gene ID" value="AMIN010453"/>
</dbReference>
<evidence type="ECO:0000256" key="3">
    <source>
        <dbReference type="SAM" id="SignalP"/>
    </source>
</evidence>
<dbReference type="STRING" id="112268.A0A182WJ99"/>
<dbReference type="PANTHER" id="PTHR45712">
    <property type="entry name" value="AGAP008170-PA"/>
    <property type="match status" value="1"/>
</dbReference>
<evidence type="ECO:0000256" key="1">
    <source>
        <dbReference type="ARBA" id="ARBA00022614"/>
    </source>
</evidence>
<evidence type="ECO:0000313" key="5">
    <source>
        <dbReference type="Proteomes" id="UP000075920"/>
    </source>
</evidence>
<dbReference type="Proteomes" id="UP000075920">
    <property type="component" value="Unassembled WGS sequence"/>
</dbReference>
<dbReference type="Gene3D" id="3.80.10.10">
    <property type="entry name" value="Ribonuclease Inhibitor"/>
    <property type="match status" value="3"/>
</dbReference>
<accession>A0A182WJ99</accession>
<reference evidence="4" key="2">
    <citation type="submission" date="2020-05" db="UniProtKB">
        <authorList>
            <consortium name="EnsemblMetazoa"/>
        </authorList>
    </citation>
    <scope>IDENTIFICATION</scope>
    <source>
        <strain evidence="4">MINIMUS1</strain>
    </source>
</reference>
<name>A0A182WJ99_9DIPT</name>
<organism evidence="4 5">
    <name type="scientific">Anopheles minimus</name>
    <dbReference type="NCBI Taxonomy" id="112268"/>
    <lineage>
        <taxon>Eukaryota</taxon>
        <taxon>Metazoa</taxon>
        <taxon>Ecdysozoa</taxon>
        <taxon>Arthropoda</taxon>
        <taxon>Hexapoda</taxon>
        <taxon>Insecta</taxon>
        <taxon>Pterygota</taxon>
        <taxon>Neoptera</taxon>
        <taxon>Endopterygota</taxon>
        <taxon>Diptera</taxon>
        <taxon>Nematocera</taxon>
        <taxon>Culicoidea</taxon>
        <taxon>Culicidae</taxon>
        <taxon>Anophelinae</taxon>
        <taxon>Anopheles</taxon>
    </lineage>
</organism>
<keyword evidence="1" id="KW-0433">Leucine-rich repeat</keyword>
<keyword evidence="3" id="KW-0732">Signal</keyword>
<dbReference type="InterPro" id="IPR003591">
    <property type="entry name" value="Leu-rich_rpt_typical-subtyp"/>
</dbReference>
<sequence length="433" mass="49372">MESVWKLLIFPILLVSRLNCMFQEKLNVSKVLLSASGDMDQTFFAQVTDNKSYLHVWHSDTRRLVVTSDNPLQTLSIMEATRLDQFVLHPNMHLEELLLRYCPLDGLVKSLQNLQALRVLKHEICRFNGSFNLAELLALRNLTTFSLADNRLTEVILQPDEAFEETEPASVLELLDLSGNVIEYFNLNVLRAFPVLKYLILPRNKLVTLAGSIFLRTLKMIDIKQNLLTELDLSGCNCSSLVCVYASNNNLNTFPLFGESIADLQVLDLNDNQLATFNVTELKKQQHLTTLMMAKNLLKSFNVDNGNASLVELPSLTMLELSNNQIESLDLRGWQLPSLATLRVINKSLVSISYDLLERFPKLTRLSCFCPNVDCEWKQRYVQHIRSGRLEMSVAWQGSMQIEKGYRCITVPYVGCVKCPFRRKESELKTTVS</sequence>